<gene>
    <name evidence="5" type="ORF">GCM10023200_55350</name>
</gene>
<name>A0ABP9CHB2_9PSEU</name>
<evidence type="ECO:0000313" key="6">
    <source>
        <dbReference type="Proteomes" id="UP001500928"/>
    </source>
</evidence>
<keyword evidence="1" id="KW-0805">Transcription regulation</keyword>
<dbReference type="SMART" id="SM00421">
    <property type="entry name" value="HTH_LUXR"/>
    <property type="match status" value="1"/>
</dbReference>
<dbReference type="PROSITE" id="PS00622">
    <property type="entry name" value="HTH_LUXR_1"/>
    <property type="match status" value="1"/>
</dbReference>
<comment type="caution">
    <text evidence="5">The sequence shown here is derived from an EMBL/GenBank/DDBJ whole genome shotgun (WGS) entry which is preliminary data.</text>
</comment>
<sequence>MTTLAERLAPALDPSAGHAALRRAAAAVVDRAVGHDLAVWATVDPATAMTTSCVLLGAERDEDLEAEVFAHEYGAAPDVLRFAQLLDGPLLDTVHRATGGDPARSARHRETLAPRGFTDHLRLVLYDGRTPWGAVELLRAGGSFTDGEVAALSAVGRPLAVALREAMVDGRVTAPDDPVVAPLEVAGSGLVMCGPDGRVAEVSDEARALLGGPGDGAVLPPAVTALVAGRRGAATGPQAVHAPTTAGRWLCFTATALGGRVAVVVDPIRPGQLADLVARARGLSRREQDVLGQLALGRPNRRIARALGLSEWTVQDHVKAVLTKFGVSGRSELQAALFLGTYAERHVTG</sequence>
<dbReference type="Pfam" id="PF00196">
    <property type="entry name" value="GerE"/>
    <property type="match status" value="1"/>
</dbReference>
<keyword evidence="6" id="KW-1185">Reference proteome</keyword>
<evidence type="ECO:0000256" key="2">
    <source>
        <dbReference type="ARBA" id="ARBA00023125"/>
    </source>
</evidence>
<dbReference type="RefSeq" id="WP_345423817.1">
    <property type="nucleotide sequence ID" value="NZ_BAABHO010000070.1"/>
</dbReference>
<reference evidence="6" key="1">
    <citation type="journal article" date="2019" name="Int. J. Syst. Evol. Microbiol.">
        <title>The Global Catalogue of Microorganisms (GCM) 10K type strain sequencing project: providing services to taxonomists for standard genome sequencing and annotation.</title>
        <authorList>
            <consortium name="The Broad Institute Genomics Platform"/>
            <consortium name="The Broad Institute Genome Sequencing Center for Infectious Disease"/>
            <person name="Wu L."/>
            <person name="Ma J."/>
        </authorList>
    </citation>
    <scope>NUCLEOTIDE SEQUENCE [LARGE SCALE GENOMIC DNA]</scope>
    <source>
        <strain evidence="6">JCM 17979</strain>
    </source>
</reference>
<dbReference type="PRINTS" id="PR00038">
    <property type="entry name" value="HTHLUXR"/>
</dbReference>
<evidence type="ECO:0000313" key="5">
    <source>
        <dbReference type="EMBL" id="GAA4810515.1"/>
    </source>
</evidence>
<dbReference type="SUPFAM" id="SSF46894">
    <property type="entry name" value="C-terminal effector domain of the bipartite response regulators"/>
    <property type="match status" value="1"/>
</dbReference>
<dbReference type="InterPro" id="IPR016032">
    <property type="entry name" value="Sig_transdc_resp-reg_C-effctor"/>
</dbReference>
<dbReference type="PANTHER" id="PTHR44688:SF16">
    <property type="entry name" value="DNA-BINDING TRANSCRIPTIONAL ACTIVATOR DEVR_DOSR"/>
    <property type="match status" value="1"/>
</dbReference>
<dbReference type="PANTHER" id="PTHR44688">
    <property type="entry name" value="DNA-BINDING TRANSCRIPTIONAL ACTIVATOR DEVR_DOSR"/>
    <property type="match status" value="1"/>
</dbReference>
<dbReference type="EMBL" id="BAABHO010000070">
    <property type="protein sequence ID" value="GAA4810515.1"/>
    <property type="molecule type" value="Genomic_DNA"/>
</dbReference>
<keyword evidence="2" id="KW-0238">DNA-binding</keyword>
<dbReference type="InterPro" id="IPR036388">
    <property type="entry name" value="WH-like_DNA-bd_sf"/>
</dbReference>
<evidence type="ECO:0000256" key="3">
    <source>
        <dbReference type="ARBA" id="ARBA00023163"/>
    </source>
</evidence>
<organism evidence="5 6">
    <name type="scientific">Actinomycetospora chlora</name>
    <dbReference type="NCBI Taxonomy" id="663608"/>
    <lineage>
        <taxon>Bacteria</taxon>
        <taxon>Bacillati</taxon>
        <taxon>Actinomycetota</taxon>
        <taxon>Actinomycetes</taxon>
        <taxon>Pseudonocardiales</taxon>
        <taxon>Pseudonocardiaceae</taxon>
        <taxon>Actinomycetospora</taxon>
    </lineage>
</organism>
<dbReference type="Gene3D" id="1.10.10.10">
    <property type="entry name" value="Winged helix-like DNA-binding domain superfamily/Winged helix DNA-binding domain"/>
    <property type="match status" value="1"/>
</dbReference>
<evidence type="ECO:0000256" key="1">
    <source>
        <dbReference type="ARBA" id="ARBA00023015"/>
    </source>
</evidence>
<dbReference type="PROSITE" id="PS50043">
    <property type="entry name" value="HTH_LUXR_2"/>
    <property type="match status" value="1"/>
</dbReference>
<dbReference type="CDD" id="cd06170">
    <property type="entry name" value="LuxR_C_like"/>
    <property type="match status" value="1"/>
</dbReference>
<accession>A0ABP9CHB2</accession>
<dbReference type="Proteomes" id="UP001500928">
    <property type="component" value="Unassembled WGS sequence"/>
</dbReference>
<evidence type="ECO:0000259" key="4">
    <source>
        <dbReference type="PROSITE" id="PS50043"/>
    </source>
</evidence>
<proteinExistence type="predicted"/>
<dbReference type="InterPro" id="IPR000792">
    <property type="entry name" value="Tscrpt_reg_LuxR_C"/>
</dbReference>
<feature type="domain" description="HTH luxR-type" evidence="4">
    <location>
        <begin position="276"/>
        <end position="341"/>
    </location>
</feature>
<protein>
    <submittedName>
        <fullName evidence="5">LuxR C-terminal-related transcriptional regulator</fullName>
    </submittedName>
</protein>
<keyword evidence="3" id="KW-0804">Transcription</keyword>